<gene>
    <name evidence="2" type="ORF">H9824_01920</name>
</gene>
<keyword evidence="1" id="KW-1133">Transmembrane helix</keyword>
<name>A0A9D2CKT9_9BACE</name>
<reference evidence="2" key="1">
    <citation type="journal article" date="2021" name="PeerJ">
        <title>Extensive microbial diversity within the chicken gut microbiome revealed by metagenomics and culture.</title>
        <authorList>
            <person name="Gilroy R."/>
            <person name="Ravi A."/>
            <person name="Getino M."/>
            <person name="Pursley I."/>
            <person name="Horton D.L."/>
            <person name="Alikhan N.F."/>
            <person name="Baker D."/>
            <person name="Gharbi K."/>
            <person name="Hall N."/>
            <person name="Watson M."/>
            <person name="Adriaenssens E.M."/>
            <person name="Foster-Nyarko E."/>
            <person name="Jarju S."/>
            <person name="Secka A."/>
            <person name="Antonio M."/>
            <person name="Oren A."/>
            <person name="Chaudhuri R.R."/>
            <person name="La Ragione R."/>
            <person name="Hildebrand F."/>
            <person name="Pallen M.J."/>
        </authorList>
    </citation>
    <scope>NUCLEOTIDE SEQUENCE</scope>
    <source>
        <strain evidence="2">Gambia2-208</strain>
    </source>
</reference>
<dbReference type="EMBL" id="DXCV01000018">
    <property type="protein sequence ID" value="HIY87446.1"/>
    <property type="molecule type" value="Genomic_DNA"/>
</dbReference>
<protein>
    <submittedName>
        <fullName evidence="2">Sensor histidine kinase</fullName>
    </submittedName>
</protein>
<comment type="caution">
    <text evidence="2">The sequence shown here is derived from an EMBL/GenBank/DDBJ whole genome shotgun (WGS) entry which is preliminary data.</text>
</comment>
<feature type="transmembrane region" description="Helical" evidence="1">
    <location>
        <begin position="12"/>
        <end position="31"/>
    </location>
</feature>
<evidence type="ECO:0000256" key="1">
    <source>
        <dbReference type="SAM" id="Phobius"/>
    </source>
</evidence>
<accession>A0A9D2CKT9</accession>
<dbReference type="AlphaFoldDB" id="A0A9D2CKT9"/>
<reference evidence="2" key="2">
    <citation type="submission" date="2021-04" db="EMBL/GenBank/DDBJ databases">
        <authorList>
            <person name="Gilroy R."/>
        </authorList>
    </citation>
    <scope>NUCLEOTIDE SEQUENCE</scope>
    <source>
        <strain evidence="2">Gambia2-208</strain>
    </source>
</reference>
<sequence>MKHTDEHLRYVEILIHVIGWGIVFGFPVLMMNRSGMGITWGEYLRHGCVVPLSFLVVFYVNYFVLIPRYLFAGRMRTYIIYN</sequence>
<keyword evidence="2" id="KW-0808">Transferase</keyword>
<keyword evidence="1" id="KW-0472">Membrane</keyword>
<dbReference type="GO" id="GO:0016301">
    <property type="term" value="F:kinase activity"/>
    <property type="evidence" value="ECO:0007669"/>
    <property type="project" value="UniProtKB-KW"/>
</dbReference>
<keyword evidence="2" id="KW-0418">Kinase</keyword>
<dbReference type="Proteomes" id="UP000886851">
    <property type="component" value="Unassembled WGS sequence"/>
</dbReference>
<organism evidence="2 3">
    <name type="scientific">Candidatus Bacteroides pullicola</name>
    <dbReference type="NCBI Taxonomy" id="2838475"/>
    <lineage>
        <taxon>Bacteria</taxon>
        <taxon>Pseudomonadati</taxon>
        <taxon>Bacteroidota</taxon>
        <taxon>Bacteroidia</taxon>
        <taxon>Bacteroidales</taxon>
        <taxon>Bacteroidaceae</taxon>
        <taxon>Bacteroides</taxon>
    </lineage>
</organism>
<evidence type="ECO:0000313" key="2">
    <source>
        <dbReference type="EMBL" id="HIY87446.1"/>
    </source>
</evidence>
<feature type="non-terminal residue" evidence="2">
    <location>
        <position position="82"/>
    </location>
</feature>
<feature type="transmembrane region" description="Helical" evidence="1">
    <location>
        <begin position="43"/>
        <end position="66"/>
    </location>
</feature>
<evidence type="ECO:0000313" key="3">
    <source>
        <dbReference type="Proteomes" id="UP000886851"/>
    </source>
</evidence>
<proteinExistence type="predicted"/>
<keyword evidence="1" id="KW-0812">Transmembrane</keyword>